<dbReference type="EMBL" id="OIVN01002201">
    <property type="protein sequence ID" value="SPD01432.1"/>
    <property type="molecule type" value="Genomic_DNA"/>
</dbReference>
<dbReference type="SUPFAM" id="SSF101936">
    <property type="entry name" value="DNA-binding pseudobarrel domain"/>
    <property type="match status" value="1"/>
</dbReference>
<feature type="compositionally biased region" description="Basic residues" evidence="6">
    <location>
        <begin position="100"/>
        <end position="112"/>
    </location>
</feature>
<evidence type="ECO:0000256" key="6">
    <source>
        <dbReference type="SAM" id="MobiDB-lite"/>
    </source>
</evidence>
<proteinExistence type="predicted"/>
<feature type="region of interest" description="Disordered" evidence="6">
    <location>
        <begin position="90"/>
        <end position="112"/>
    </location>
</feature>
<dbReference type="Pfam" id="PF03754">
    <property type="entry name" value="At2g31720-like"/>
    <property type="match status" value="1"/>
</dbReference>
<dbReference type="InterPro" id="IPR005508">
    <property type="entry name" value="At2g31720-like"/>
</dbReference>
<keyword evidence="3" id="KW-0238">DNA-binding</keyword>
<dbReference type="PANTHER" id="PTHR31541:SF25">
    <property type="entry name" value="GAMMA-GLIADIN B"/>
    <property type="match status" value="1"/>
</dbReference>
<accession>A0A2N9GP74</accession>
<dbReference type="InterPro" id="IPR015300">
    <property type="entry name" value="DNA-bd_pseudobarrel_sf"/>
</dbReference>
<dbReference type="PANTHER" id="PTHR31541">
    <property type="entry name" value="B3 DOMAIN PLANT PROTEIN-RELATED"/>
    <property type="match status" value="1"/>
</dbReference>
<dbReference type="Gene3D" id="2.40.330.10">
    <property type="entry name" value="DNA-binding pseudobarrel domain"/>
    <property type="match status" value="1"/>
</dbReference>
<evidence type="ECO:0008006" key="8">
    <source>
        <dbReference type="Google" id="ProtNLM"/>
    </source>
</evidence>
<evidence type="ECO:0000256" key="2">
    <source>
        <dbReference type="ARBA" id="ARBA00023015"/>
    </source>
</evidence>
<sequence length="268" mass="31137">MVTLEDLRGDSPIYNKSAKNKDEVLTLQTQRMLENFIEFKAKKARERRLLEKQRKKPKVLSSKRNKKPDAFTVKTVPISKRCFSEINKNEEQPKGVFSQKKPKRVKRQSKRQRGLELMVPDMPIEFKDKITELDGSDVKLVIQKELFPTDLSSHQDRLAIPRGQIKAEFLTEEEQVKLDEKEEDGKHYKGMVVQLIEPSLQNSSIKLKNWKLGHSNSYVLSSPWKTVADRNKLISGDILQLWSFRVNLKLHFALVRLAIRSGSIHFDT</sequence>
<evidence type="ECO:0000256" key="4">
    <source>
        <dbReference type="ARBA" id="ARBA00023163"/>
    </source>
</evidence>
<evidence type="ECO:0000256" key="1">
    <source>
        <dbReference type="ARBA" id="ARBA00004123"/>
    </source>
</evidence>
<organism evidence="7">
    <name type="scientific">Fagus sylvatica</name>
    <name type="common">Beechnut</name>
    <dbReference type="NCBI Taxonomy" id="28930"/>
    <lineage>
        <taxon>Eukaryota</taxon>
        <taxon>Viridiplantae</taxon>
        <taxon>Streptophyta</taxon>
        <taxon>Embryophyta</taxon>
        <taxon>Tracheophyta</taxon>
        <taxon>Spermatophyta</taxon>
        <taxon>Magnoliopsida</taxon>
        <taxon>eudicotyledons</taxon>
        <taxon>Gunneridae</taxon>
        <taxon>Pentapetalae</taxon>
        <taxon>rosids</taxon>
        <taxon>fabids</taxon>
        <taxon>Fagales</taxon>
        <taxon>Fagaceae</taxon>
        <taxon>Fagus</taxon>
    </lineage>
</organism>
<reference evidence="7" key="1">
    <citation type="submission" date="2018-02" db="EMBL/GenBank/DDBJ databases">
        <authorList>
            <person name="Cohen D.B."/>
            <person name="Kent A.D."/>
        </authorList>
    </citation>
    <scope>NUCLEOTIDE SEQUENCE</scope>
</reference>
<name>A0A2N9GP74_FAGSY</name>
<comment type="subcellular location">
    <subcellularLocation>
        <location evidence="1">Nucleus</location>
    </subcellularLocation>
</comment>
<protein>
    <recommendedName>
        <fullName evidence="8">TF-B3 domain-containing protein</fullName>
    </recommendedName>
</protein>
<gene>
    <name evidence="7" type="ORF">FSB_LOCUS29314</name>
</gene>
<evidence type="ECO:0000313" key="7">
    <source>
        <dbReference type="EMBL" id="SPD01432.1"/>
    </source>
</evidence>
<evidence type="ECO:0000256" key="3">
    <source>
        <dbReference type="ARBA" id="ARBA00023125"/>
    </source>
</evidence>
<evidence type="ECO:0000256" key="5">
    <source>
        <dbReference type="ARBA" id="ARBA00023242"/>
    </source>
</evidence>
<keyword evidence="4" id="KW-0804">Transcription</keyword>
<keyword evidence="5" id="KW-0539">Nucleus</keyword>
<dbReference type="GO" id="GO:0005634">
    <property type="term" value="C:nucleus"/>
    <property type="evidence" value="ECO:0007669"/>
    <property type="project" value="UniProtKB-SubCell"/>
</dbReference>
<dbReference type="AlphaFoldDB" id="A0A2N9GP74"/>
<dbReference type="GO" id="GO:0003677">
    <property type="term" value="F:DNA binding"/>
    <property type="evidence" value="ECO:0007669"/>
    <property type="project" value="UniProtKB-KW"/>
</dbReference>
<keyword evidence="2" id="KW-0805">Transcription regulation</keyword>